<evidence type="ECO:0000259" key="3">
    <source>
        <dbReference type="Pfam" id="PF00881"/>
    </source>
</evidence>
<name>A0A501W7N3_9BACT</name>
<protein>
    <submittedName>
        <fullName evidence="4">Nitroreductase family protein</fullName>
    </submittedName>
</protein>
<dbReference type="OrthoDB" id="9809288at2"/>
<comment type="similarity">
    <text evidence="1">Belongs to the nitroreductase family.</text>
</comment>
<evidence type="ECO:0000313" key="4">
    <source>
        <dbReference type="EMBL" id="TPE44340.1"/>
    </source>
</evidence>
<dbReference type="PANTHER" id="PTHR43673:SF10">
    <property type="entry name" value="NADH DEHYDROGENASE_NAD(P)H NITROREDUCTASE XCC3605-RELATED"/>
    <property type="match status" value="1"/>
</dbReference>
<gene>
    <name evidence="4" type="ORF">FJM65_09315</name>
</gene>
<dbReference type="Proteomes" id="UP000316727">
    <property type="component" value="Unassembled WGS sequence"/>
</dbReference>
<keyword evidence="5" id="KW-1185">Reference proteome</keyword>
<dbReference type="AlphaFoldDB" id="A0A501W7N3"/>
<sequence>MTTTTDNNIAIHTLIENRWSPRAFSDESVGEEQLEALFDAARWAPSAMNEQPWRFIYAAKEDKAAFDRLSGLLVEGNSWAKNAAVLFVSIAKTAYDFNGSPNKHAWHDVGLATGNLLLQATDLGLHVHLMGGFDAAKAKKELGIPDGFEAVAMGAIGYVGDPETLPENLKARELATRQRKPLNEIAFKGEWKQK</sequence>
<accession>A0A501W7N3</accession>
<dbReference type="Pfam" id="PF00881">
    <property type="entry name" value="Nitroreductase"/>
    <property type="match status" value="1"/>
</dbReference>
<dbReference type="GO" id="GO:0016491">
    <property type="term" value="F:oxidoreductase activity"/>
    <property type="evidence" value="ECO:0007669"/>
    <property type="project" value="UniProtKB-KW"/>
</dbReference>
<organism evidence="4 5">
    <name type="scientific">Pontibacter mangrovi</name>
    <dbReference type="NCBI Taxonomy" id="2589816"/>
    <lineage>
        <taxon>Bacteria</taxon>
        <taxon>Pseudomonadati</taxon>
        <taxon>Bacteroidota</taxon>
        <taxon>Cytophagia</taxon>
        <taxon>Cytophagales</taxon>
        <taxon>Hymenobacteraceae</taxon>
        <taxon>Pontibacter</taxon>
    </lineage>
</organism>
<evidence type="ECO:0000256" key="1">
    <source>
        <dbReference type="ARBA" id="ARBA00007118"/>
    </source>
</evidence>
<evidence type="ECO:0000256" key="2">
    <source>
        <dbReference type="ARBA" id="ARBA00023002"/>
    </source>
</evidence>
<dbReference type="InterPro" id="IPR029479">
    <property type="entry name" value="Nitroreductase"/>
</dbReference>
<comment type="caution">
    <text evidence="4">The sequence shown here is derived from an EMBL/GenBank/DDBJ whole genome shotgun (WGS) entry which is preliminary data.</text>
</comment>
<evidence type="ECO:0000313" key="5">
    <source>
        <dbReference type="Proteomes" id="UP000316727"/>
    </source>
</evidence>
<proteinExistence type="inferred from homology"/>
<dbReference type="CDD" id="cd02138">
    <property type="entry name" value="TdsD-like"/>
    <property type="match status" value="1"/>
</dbReference>
<feature type="domain" description="Nitroreductase" evidence="3">
    <location>
        <begin position="15"/>
        <end position="158"/>
    </location>
</feature>
<dbReference type="EMBL" id="VFRQ01000004">
    <property type="protein sequence ID" value="TPE44340.1"/>
    <property type="molecule type" value="Genomic_DNA"/>
</dbReference>
<dbReference type="SUPFAM" id="SSF55469">
    <property type="entry name" value="FMN-dependent nitroreductase-like"/>
    <property type="match status" value="1"/>
</dbReference>
<keyword evidence="2" id="KW-0560">Oxidoreductase</keyword>
<reference evidence="4 5" key="1">
    <citation type="submission" date="2019-06" db="EMBL/GenBank/DDBJ databases">
        <title>A novel bacterium of genus Pontibacter, isolated from marine sediment.</title>
        <authorList>
            <person name="Huang H."/>
            <person name="Mo K."/>
            <person name="Hu Y."/>
        </authorList>
    </citation>
    <scope>NUCLEOTIDE SEQUENCE [LARGE SCALE GENOMIC DNA]</scope>
    <source>
        <strain evidence="4 5">HB172049</strain>
    </source>
</reference>
<dbReference type="Gene3D" id="3.40.109.10">
    <property type="entry name" value="NADH Oxidase"/>
    <property type="match status" value="1"/>
</dbReference>
<dbReference type="PANTHER" id="PTHR43673">
    <property type="entry name" value="NAD(P)H NITROREDUCTASE YDGI-RELATED"/>
    <property type="match status" value="1"/>
</dbReference>
<dbReference type="RefSeq" id="WP_140621231.1">
    <property type="nucleotide sequence ID" value="NZ_VFRQ01000004.1"/>
</dbReference>
<dbReference type="InterPro" id="IPR000415">
    <property type="entry name" value="Nitroreductase-like"/>
</dbReference>